<evidence type="ECO:0000256" key="2">
    <source>
        <dbReference type="ARBA" id="ARBA00022801"/>
    </source>
</evidence>
<reference evidence="6" key="1">
    <citation type="submission" date="2013-07" db="EMBL/GenBank/DDBJ databases">
        <title>The Genome Sequence of Cryptococcus bestiolae CBS10118.</title>
        <authorList>
            <consortium name="The Broad Institute Genome Sequencing Platform"/>
            <person name="Cuomo C."/>
            <person name="Litvintseva A."/>
            <person name="Chen Y."/>
            <person name="Heitman J."/>
            <person name="Sun S."/>
            <person name="Springer D."/>
            <person name="Dromer F."/>
            <person name="Young S.K."/>
            <person name="Zeng Q."/>
            <person name="Gargeya S."/>
            <person name="Fitzgerald M."/>
            <person name="Abouelleil A."/>
            <person name="Alvarado L."/>
            <person name="Berlin A.M."/>
            <person name="Chapman S.B."/>
            <person name="Dewar J."/>
            <person name="Goldberg J."/>
            <person name="Griggs A."/>
            <person name="Gujja S."/>
            <person name="Hansen M."/>
            <person name="Howarth C."/>
            <person name="Imamovic A."/>
            <person name="Larimer J."/>
            <person name="McCowan C."/>
            <person name="Murphy C."/>
            <person name="Pearson M."/>
            <person name="Priest M."/>
            <person name="Roberts A."/>
            <person name="Saif S."/>
            <person name="Shea T."/>
            <person name="Sykes S."/>
            <person name="Wortman J."/>
            <person name="Nusbaum C."/>
            <person name="Birren B."/>
        </authorList>
    </citation>
    <scope>NUCLEOTIDE SEQUENCE [LARGE SCALE GENOMIC DNA]</scope>
    <source>
        <strain evidence="6">CBS 10118</strain>
    </source>
</reference>
<sequence>MRPVLGSPPPMTGFPKTPSPVSFLASPSRMTWRSGDQTIAEATYQNPRVLRIRGTVPMSFSTEGSLDVNHWRCWLFRVPPTSKESLPTIEFTTTPDTALRFLALNGDFTLINDAPYDFNFKDNNRRLTISAKPGETSWEVAIIDREIDTNDTVYEGTPNGSFDDSAESMANAFDEYVEGMCGWGATALSSVTAADRLGSYVMWTSTVRPAGFLGAEAVLMSKLWMNKLWSWDNCINGLALVQFSIDLALNQILLPFQRITPEGRLPDSMSRNEILFDYTKPPIYGWTFFKALQLLNPKSSEAEPIFTSLSESRLVEIHDRVSLFTDFWFVHRKTNASVLPYYSHGNDSGWDNSTAYDYQTVCVSPDLAAFLVVQCDFLAKLAAHLGRSSLKWSELRDRTRQGLIEELWNEQEGAFMFKDAFNGSTWTSTTLLQFLPIIAASHLPETIVDRMVNNLDPYLSEWGLATEKLDSKLYEPDGYWRGPIWAPPTLMLEAGLRAADQHQLADVVCERYIRLCENNGFAENYNARTGEGNRDLSYTWAASAYLVLRSEQEARKASAV</sequence>
<dbReference type="GO" id="GO:0004573">
    <property type="term" value="F:Glc3Man9GlcNAc2 oligosaccharide glucosidase activity"/>
    <property type="evidence" value="ECO:0007669"/>
    <property type="project" value="InterPro"/>
</dbReference>
<organism evidence="6">
    <name type="scientific">Kwoniella bestiolae CBS 10118</name>
    <dbReference type="NCBI Taxonomy" id="1296100"/>
    <lineage>
        <taxon>Eukaryota</taxon>
        <taxon>Fungi</taxon>
        <taxon>Dikarya</taxon>
        <taxon>Basidiomycota</taxon>
        <taxon>Agaricomycotina</taxon>
        <taxon>Tremellomycetes</taxon>
        <taxon>Tremellales</taxon>
        <taxon>Cryptococcaceae</taxon>
        <taxon>Kwoniella</taxon>
    </lineage>
</organism>
<name>A0A1B9FZ74_9TREE</name>
<feature type="compositionally biased region" description="Pro residues" evidence="4">
    <location>
        <begin position="1"/>
        <end position="12"/>
    </location>
</feature>
<dbReference type="VEuPathDB" id="FungiDB:I302_07046"/>
<comment type="similarity">
    <text evidence="1">Belongs to the glycosyl hydrolase 63 family.</text>
</comment>
<feature type="region of interest" description="Disordered" evidence="4">
    <location>
        <begin position="1"/>
        <end position="20"/>
    </location>
</feature>
<dbReference type="Pfam" id="PF22422">
    <property type="entry name" value="MGH1-like_GH"/>
    <property type="match status" value="1"/>
</dbReference>
<proteinExistence type="inferred from homology"/>
<dbReference type="InterPro" id="IPR004888">
    <property type="entry name" value="Glycoside_hydrolase_63"/>
</dbReference>
<dbReference type="EMBL" id="CP144546">
    <property type="protein sequence ID" value="WVW85181.1"/>
    <property type="molecule type" value="Genomic_DNA"/>
</dbReference>
<keyword evidence="8" id="KW-1185">Reference proteome</keyword>
<accession>A0A1B9FZ74</accession>
<dbReference type="Proteomes" id="UP000092730">
    <property type="component" value="Chromosome 6"/>
</dbReference>
<reference evidence="7" key="2">
    <citation type="submission" date="2013-07" db="EMBL/GenBank/DDBJ databases">
        <authorList>
            <consortium name="The Broad Institute Genome Sequencing Platform"/>
            <person name="Cuomo C."/>
            <person name="Litvintseva A."/>
            <person name="Chen Y."/>
            <person name="Heitman J."/>
            <person name="Sun S."/>
            <person name="Springer D."/>
            <person name="Dromer F."/>
            <person name="Young S.K."/>
            <person name="Zeng Q."/>
            <person name="Gargeya S."/>
            <person name="Fitzgerald M."/>
            <person name="Abouelleil A."/>
            <person name="Alvarado L."/>
            <person name="Berlin A.M."/>
            <person name="Chapman S.B."/>
            <person name="Dewar J."/>
            <person name="Goldberg J."/>
            <person name="Griggs A."/>
            <person name="Gujja S."/>
            <person name="Hansen M."/>
            <person name="Howarth C."/>
            <person name="Imamovic A."/>
            <person name="Larimer J."/>
            <person name="McCowan C."/>
            <person name="Murphy C."/>
            <person name="Pearson M."/>
            <person name="Priest M."/>
            <person name="Roberts A."/>
            <person name="Saif S."/>
            <person name="Shea T."/>
            <person name="Sykes S."/>
            <person name="Wortman J."/>
            <person name="Nusbaum C."/>
            <person name="Birren B."/>
        </authorList>
    </citation>
    <scope>NUCLEOTIDE SEQUENCE</scope>
    <source>
        <strain evidence="7">CBS 10118</strain>
    </source>
</reference>
<gene>
    <name evidence="6" type="ORF">I302_07046</name>
    <name evidence="7" type="ORF">I302_107219</name>
</gene>
<evidence type="ECO:0000313" key="6">
    <source>
        <dbReference type="EMBL" id="OCF24060.1"/>
    </source>
</evidence>
<dbReference type="Gene3D" id="1.50.10.10">
    <property type="match status" value="1"/>
</dbReference>
<dbReference type="InterPro" id="IPR008928">
    <property type="entry name" value="6-hairpin_glycosidase_sf"/>
</dbReference>
<dbReference type="GeneID" id="30211445"/>
<dbReference type="SUPFAM" id="SSF48208">
    <property type="entry name" value="Six-hairpin glycosidases"/>
    <property type="match status" value="1"/>
</dbReference>
<reference evidence="7" key="4">
    <citation type="submission" date="2024-02" db="EMBL/GenBank/DDBJ databases">
        <title>Comparative genomics of Cryptococcus and Kwoniella reveals pathogenesis evolution and contrasting modes of karyotype evolution via chromosome fusion or intercentromeric recombination.</title>
        <authorList>
            <person name="Coelho M.A."/>
            <person name="David-Palma M."/>
            <person name="Shea T."/>
            <person name="Bowers K."/>
            <person name="McGinley-Smith S."/>
            <person name="Mohammad A.W."/>
            <person name="Gnirke A."/>
            <person name="Yurkov A.M."/>
            <person name="Nowrousian M."/>
            <person name="Sun S."/>
            <person name="Cuomo C.A."/>
            <person name="Heitman J."/>
        </authorList>
    </citation>
    <scope>NUCLEOTIDE SEQUENCE</scope>
    <source>
        <strain evidence="7">CBS 10118</strain>
    </source>
</reference>
<dbReference type="AlphaFoldDB" id="A0A1B9FZ74"/>
<evidence type="ECO:0000256" key="1">
    <source>
        <dbReference type="ARBA" id="ARBA00010833"/>
    </source>
</evidence>
<dbReference type="InterPro" id="IPR054491">
    <property type="entry name" value="MGH1-like_GH"/>
</dbReference>
<dbReference type="GO" id="GO:0006487">
    <property type="term" value="P:protein N-linked glycosylation"/>
    <property type="evidence" value="ECO:0007669"/>
    <property type="project" value="TreeGrafter"/>
</dbReference>
<dbReference type="GO" id="GO:0009311">
    <property type="term" value="P:oligosaccharide metabolic process"/>
    <property type="evidence" value="ECO:0007669"/>
    <property type="project" value="InterPro"/>
</dbReference>
<dbReference type="InterPro" id="IPR012341">
    <property type="entry name" value="6hp_glycosidase-like_sf"/>
</dbReference>
<feature type="domain" description="Mannosylglycerate hydrolase MGH1-like glycoside hydrolase" evidence="5">
    <location>
        <begin position="227"/>
        <end position="540"/>
    </location>
</feature>
<evidence type="ECO:0000259" key="5">
    <source>
        <dbReference type="Pfam" id="PF22422"/>
    </source>
</evidence>
<evidence type="ECO:0000313" key="8">
    <source>
        <dbReference type="Proteomes" id="UP000092730"/>
    </source>
</evidence>
<dbReference type="PANTHER" id="PTHR10412">
    <property type="entry name" value="MANNOSYL-OLIGOSACCHARIDE GLUCOSIDASE"/>
    <property type="match status" value="1"/>
</dbReference>
<dbReference type="KEGG" id="kbi:30211445"/>
<dbReference type="GO" id="GO:0005789">
    <property type="term" value="C:endoplasmic reticulum membrane"/>
    <property type="evidence" value="ECO:0007669"/>
    <property type="project" value="TreeGrafter"/>
</dbReference>
<dbReference type="PANTHER" id="PTHR10412:SF11">
    <property type="entry name" value="MANNOSYL-OLIGOSACCHARIDE GLUCOSIDASE"/>
    <property type="match status" value="1"/>
</dbReference>
<evidence type="ECO:0000313" key="7">
    <source>
        <dbReference type="EMBL" id="WVW85181.1"/>
    </source>
</evidence>
<keyword evidence="3" id="KW-0326">Glycosidase</keyword>
<evidence type="ECO:0000256" key="4">
    <source>
        <dbReference type="SAM" id="MobiDB-lite"/>
    </source>
</evidence>
<dbReference type="EMBL" id="KI894023">
    <property type="protein sequence ID" value="OCF24060.1"/>
    <property type="molecule type" value="Genomic_DNA"/>
</dbReference>
<dbReference type="RefSeq" id="XP_019045130.1">
    <property type="nucleotide sequence ID" value="XM_019193653.1"/>
</dbReference>
<protein>
    <recommendedName>
        <fullName evidence="5">Mannosylglycerate hydrolase MGH1-like glycoside hydrolase domain-containing protein</fullName>
    </recommendedName>
</protein>
<evidence type="ECO:0000256" key="3">
    <source>
        <dbReference type="ARBA" id="ARBA00023295"/>
    </source>
</evidence>
<reference evidence="6" key="3">
    <citation type="submission" date="2014-01" db="EMBL/GenBank/DDBJ databases">
        <title>Evolution of pathogenesis and genome organization in the Tremellales.</title>
        <authorList>
            <person name="Cuomo C."/>
            <person name="Litvintseva A."/>
            <person name="Heitman J."/>
            <person name="Chen Y."/>
            <person name="Sun S."/>
            <person name="Springer D."/>
            <person name="Dromer F."/>
            <person name="Young S."/>
            <person name="Zeng Q."/>
            <person name="Chapman S."/>
            <person name="Gujja S."/>
            <person name="Saif S."/>
            <person name="Birren B."/>
        </authorList>
    </citation>
    <scope>NUCLEOTIDE SEQUENCE</scope>
    <source>
        <strain evidence="6">CBS 10118</strain>
    </source>
</reference>
<keyword evidence="2" id="KW-0378">Hydrolase</keyword>
<dbReference type="OrthoDB" id="2581368at2759"/>